<dbReference type="FunFam" id="3.40.50.720:FF:000084">
    <property type="entry name" value="Short-chain dehydrogenase reductase"/>
    <property type="match status" value="3"/>
</dbReference>
<evidence type="ECO:0000256" key="12">
    <source>
        <dbReference type="ARBA" id="ARBA00023136"/>
    </source>
</evidence>
<keyword evidence="5" id="KW-0349">Heme</keyword>
<dbReference type="CDD" id="cd11055">
    <property type="entry name" value="CYP3A-like"/>
    <property type="match status" value="2"/>
</dbReference>
<evidence type="ECO:0000256" key="7">
    <source>
        <dbReference type="ARBA" id="ARBA00022824"/>
    </source>
</evidence>
<evidence type="ECO:0000256" key="1">
    <source>
        <dbReference type="ARBA" id="ARBA00001971"/>
    </source>
</evidence>
<evidence type="ECO:0000256" key="3">
    <source>
        <dbReference type="ARBA" id="ARBA00004406"/>
    </source>
</evidence>
<evidence type="ECO:0000256" key="14">
    <source>
        <dbReference type="SAM" id="Phobius"/>
    </source>
</evidence>
<keyword evidence="7" id="KW-0256">Endoplasmic reticulum</keyword>
<feature type="transmembrane region" description="Helical" evidence="14">
    <location>
        <begin position="6"/>
        <end position="22"/>
    </location>
</feature>
<comment type="subcellular location">
    <subcellularLocation>
        <location evidence="3">Endoplasmic reticulum membrane</location>
        <topology evidence="3">Peripheral membrane protein</topology>
    </subcellularLocation>
    <subcellularLocation>
        <location evidence="2">Microsome membrane</location>
        <topology evidence="2">Peripheral membrane protein</topology>
    </subcellularLocation>
</comment>
<keyword evidence="12 14" id="KW-0472">Membrane</keyword>
<dbReference type="SUPFAM" id="SSF48264">
    <property type="entry name" value="Cytochrome P450"/>
    <property type="match status" value="2"/>
</dbReference>
<gene>
    <name evidence="16" type="ORF">OSB1V03_LOCUS3768</name>
</gene>
<dbReference type="EMBL" id="OC856163">
    <property type="protein sequence ID" value="CAD7623312.1"/>
    <property type="molecule type" value="Genomic_DNA"/>
</dbReference>
<evidence type="ECO:0000259" key="15">
    <source>
        <dbReference type="Pfam" id="PF10277"/>
    </source>
</evidence>
<keyword evidence="8" id="KW-0492">Microsome</keyword>
<dbReference type="PANTHER" id="PTHR24292:SF54">
    <property type="entry name" value="CYP9F3-RELATED"/>
    <property type="match status" value="1"/>
</dbReference>
<evidence type="ECO:0000313" key="17">
    <source>
        <dbReference type="Proteomes" id="UP000759131"/>
    </source>
</evidence>
<dbReference type="Pfam" id="PF13561">
    <property type="entry name" value="adh_short_C2"/>
    <property type="match status" value="3"/>
</dbReference>
<dbReference type="Proteomes" id="UP000759131">
    <property type="component" value="Unassembled WGS sequence"/>
</dbReference>
<dbReference type="SUPFAM" id="SSF51735">
    <property type="entry name" value="NAD(P)-binding Rossmann-fold domains"/>
    <property type="match status" value="3"/>
</dbReference>
<feature type="transmembrane region" description="Helical" evidence="14">
    <location>
        <begin position="1794"/>
        <end position="1812"/>
    </location>
</feature>
<keyword evidence="14" id="KW-1133">Transmembrane helix</keyword>
<evidence type="ECO:0000256" key="11">
    <source>
        <dbReference type="ARBA" id="ARBA00023033"/>
    </source>
</evidence>
<dbReference type="PANTHER" id="PTHR24292">
    <property type="entry name" value="CYTOCHROME P450"/>
    <property type="match status" value="1"/>
</dbReference>
<feature type="transmembrane region" description="Helical" evidence="14">
    <location>
        <begin position="1838"/>
        <end position="1856"/>
    </location>
</feature>
<sequence length="1972" mass="221435">MVLFNLILYVILPAIFVIYWIYRQYTRNFNYWAERGIKGPPPIIGFGNVLTRFIWEKTDVEVAWMAKYGKLYGLYDGNIPVLSVAEPKLIKDILVKDFHVFDDRTANRFSHPLLSKDLNVAVGEDWKRQRSVISPVFTTGKMKQMFPLIEECVRELLDAMKPYVNTGREINMKALYGNYTMDVISRCAFGAKVNAQTQPDNPVVKMAGKPFNPKLYRYLALMVLPKWLLELFRATHNAEEDCVKFFVDLIRHIIAERRESGVKSNDLIDLLLTAANNKTGADDEHVVNDESHYINQGADELNRERQLFSSVATNRHMSEDEVLSNCWLFFVAGYESTANTLSFATHELALNPDKQRILYEEVCARVGPDGQFNYQSLTTEMPYLDACIAETLRLHAPAVRLWRYANRDYELVGTGITIKKGHRIEIPNHALHHCPEYFPEPLAFKPERFMPENRHKIVPYSYTPFGGGPRHCVGMRFAMMEAKLALATIMLNYKFITTPNTDIPVAIYRHYTRNFNYWAERGIKGPPPIIGFGNVLTRFIWEKTDVEVAWMAKYGKLYGIYDGNIPVLSVAEPQLIKQILVNDFHVFDDRTANRFKHSLLSKDLLFANGEDWKRQRSVISPVFTTGKMKQMLPLIEECVRELLDAMKPYASVGRAVNMKTLYGYYSMDVISRCAFGFKVNAQTLPDNPVVKMAAKQFRPKRYRFLALMVLPKWLLELFSAKHSTEEEDIQFFMDLIRHIIAERRESGVKSNDLIDLLLTAAKNKSQITGSSDGEPDVDSESHHINQGADELNRERQLFSSVATNRHMSEDEVLSNCWLFFVGGYESTTNTLSFATHELALNPDKQHILYEEVCARVGPNGQFDYQSLTTEMPYLDACIAETLRLHPPAVRLCRFANRDYELVGTGITIKRGHRIEIPDHALHLSPEYFPEPLAFKPERFMPENRHKIVPYSYTPFGGGPRHCVGMRFAMMETKLALATIMLNYKFITTPNTDIPVALDCSSSSGIGAAIVIKLWSLGANVVITGRDDKRIQQVVNKCQNRDNQRALGVRTDLLVDKDIEELVAKTIKEFGKIDILVNNAGICTTGRFGKPGYLESFDNTMNTNVRSIQVLTQLVVPYLEITKGNIVNISSFHSEVPDWRAMSYCMAKSALDMFTKCLALQLEPKGIRVNSVNPAVIRTALFDTATGDNKLLKHYESYCREWYPLGRMGEPEDVSEAVAFLCSPITASFITGLIMFVDGGALRASRSSSGIGEGIAIKLWSLGANVVITGRDDKRIQQVVDKCQNWDNQRALGVKTDLLVDKDIEELVAKTITEFGKIDILVNNAGIGTFVQFCDQNYMKAFDLVFNTNVRSIQVLTQLVVPYLKITKGNIINISSVASLKPSAKYLPYHMAKSALDMFTKCLALALGPDGIRVNCVSPAAIRTPIFEILTGNADALAAIEEHCRQNYPLGRVGEPEEVAAAVVYLCSPAAAFITGAILTVDGGYTRASRSSSGIGEGIAIKLWSLGANVVITGRDDKRIQQVVDKCHKRDNQRALGVKTDLLVDKDIEELVAKTITEFGKIDILVNNAGVGTCAQFCDQNYMKDFDLVFNTNVRSIQVLTQLVVPYLKITKGNIVNISSIAGLKPSAKILPYHMAKSALDMFTKCLALALGPDGVRINCVSPAAIRTPIFEIFTGNADALAAIEEHCRRNYPLGRIGEPKDVASAVAYLCSPAASFITGAILPVDGGYIRASCDLQNTKLTMVWENLHYVPLAVFVLLPSTFIITYIIAITLGHVEVELPYISDTGTHVPESSIFAQLLNFCAFLVGLTIYIRYKQIEQYYRDNLSVESTKIFCRNRIALICGLTSSIGLSMVANFRELELFKIHMVGATMSFGFGAVYCWLQTIMSFRMVPLVNTRLMAQFRLFLATLMSCTFTVSCVCGPWAMKYFHGKDPTNWQPDDGAFGLHLAATVCEWITALALDFFVLSYVRELQ</sequence>
<feature type="transmembrane region" description="Helical" evidence="14">
    <location>
        <begin position="1902"/>
        <end position="1925"/>
    </location>
</feature>
<dbReference type="InterPro" id="IPR019402">
    <property type="entry name" value="CWH43_N"/>
</dbReference>
<evidence type="ECO:0000256" key="5">
    <source>
        <dbReference type="ARBA" id="ARBA00022617"/>
    </source>
</evidence>
<organism evidence="16">
    <name type="scientific">Medioppia subpectinata</name>
    <dbReference type="NCBI Taxonomy" id="1979941"/>
    <lineage>
        <taxon>Eukaryota</taxon>
        <taxon>Metazoa</taxon>
        <taxon>Ecdysozoa</taxon>
        <taxon>Arthropoda</taxon>
        <taxon>Chelicerata</taxon>
        <taxon>Arachnida</taxon>
        <taxon>Acari</taxon>
        <taxon>Acariformes</taxon>
        <taxon>Sarcoptiformes</taxon>
        <taxon>Oribatida</taxon>
        <taxon>Brachypylina</taxon>
        <taxon>Oppioidea</taxon>
        <taxon>Oppiidae</taxon>
        <taxon>Medioppia</taxon>
    </lineage>
</organism>
<feature type="domain" description="CWH43-like N-terminal" evidence="15">
    <location>
        <begin position="1747"/>
        <end position="1972"/>
    </location>
</feature>
<dbReference type="NCBIfam" id="NF005559">
    <property type="entry name" value="PRK07231.1"/>
    <property type="match status" value="2"/>
</dbReference>
<dbReference type="Gene3D" id="3.40.50.720">
    <property type="entry name" value="NAD(P)-binding Rossmann-like Domain"/>
    <property type="match status" value="3"/>
</dbReference>
<dbReference type="PROSITE" id="PS00086">
    <property type="entry name" value="CYTOCHROME_P450"/>
    <property type="match status" value="2"/>
</dbReference>
<feature type="transmembrane region" description="Helical" evidence="14">
    <location>
        <begin position="1749"/>
        <end position="1774"/>
    </location>
</feature>
<dbReference type="GO" id="GO:0005506">
    <property type="term" value="F:iron ion binding"/>
    <property type="evidence" value="ECO:0007669"/>
    <property type="project" value="InterPro"/>
</dbReference>
<dbReference type="GO" id="GO:0004497">
    <property type="term" value="F:monooxygenase activity"/>
    <property type="evidence" value="ECO:0007669"/>
    <property type="project" value="UniProtKB-KW"/>
</dbReference>
<proteinExistence type="inferred from homology"/>
<keyword evidence="14" id="KW-0812">Transmembrane</keyword>
<evidence type="ECO:0000256" key="8">
    <source>
        <dbReference type="ARBA" id="ARBA00022848"/>
    </source>
</evidence>
<feature type="non-terminal residue" evidence="16">
    <location>
        <position position="1972"/>
    </location>
</feature>
<dbReference type="Gene3D" id="1.10.630.10">
    <property type="entry name" value="Cytochrome P450"/>
    <property type="match status" value="2"/>
</dbReference>
<dbReference type="InterPro" id="IPR050476">
    <property type="entry name" value="Insect_CytP450_Detox"/>
</dbReference>
<keyword evidence="6" id="KW-0479">Metal-binding</keyword>
<evidence type="ECO:0000256" key="4">
    <source>
        <dbReference type="ARBA" id="ARBA00010617"/>
    </source>
</evidence>
<keyword evidence="9" id="KW-0560">Oxidoreductase</keyword>
<dbReference type="GO" id="GO:0005789">
    <property type="term" value="C:endoplasmic reticulum membrane"/>
    <property type="evidence" value="ECO:0007669"/>
    <property type="project" value="UniProtKB-SubCell"/>
</dbReference>
<evidence type="ECO:0000256" key="9">
    <source>
        <dbReference type="ARBA" id="ARBA00023002"/>
    </source>
</evidence>
<evidence type="ECO:0000256" key="6">
    <source>
        <dbReference type="ARBA" id="ARBA00022723"/>
    </source>
</evidence>
<name>A0A7R9KK88_9ACAR</name>
<dbReference type="GO" id="GO:0020037">
    <property type="term" value="F:heme binding"/>
    <property type="evidence" value="ECO:0007669"/>
    <property type="project" value="InterPro"/>
</dbReference>
<keyword evidence="10" id="KW-0408">Iron</keyword>
<keyword evidence="17" id="KW-1185">Reference proteome</keyword>
<dbReference type="PROSITE" id="PS00061">
    <property type="entry name" value="ADH_SHORT"/>
    <property type="match status" value="1"/>
</dbReference>
<comment type="cofactor">
    <cofactor evidence="1">
        <name>heme</name>
        <dbReference type="ChEBI" id="CHEBI:30413"/>
    </cofactor>
</comment>
<evidence type="ECO:0000313" key="16">
    <source>
        <dbReference type="EMBL" id="CAD7623312.1"/>
    </source>
</evidence>
<feature type="region of interest" description="Disordered" evidence="13">
    <location>
        <begin position="766"/>
        <end position="785"/>
    </location>
</feature>
<evidence type="ECO:0000256" key="10">
    <source>
        <dbReference type="ARBA" id="ARBA00023004"/>
    </source>
</evidence>
<dbReference type="PRINTS" id="PR00080">
    <property type="entry name" value="SDRFAMILY"/>
</dbReference>
<dbReference type="OrthoDB" id="6428965at2759"/>
<feature type="transmembrane region" description="Helical" evidence="14">
    <location>
        <begin position="1945"/>
        <end position="1968"/>
    </location>
</feature>
<comment type="similarity">
    <text evidence="4">Belongs to the cytochrome P450 family.</text>
</comment>
<dbReference type="InterPro" id="IPR020904">
    <property type="entry name" value="Sc_DH/Rdtase_CS"/>
</dbReference>
<dbReference type="PRINTS" id="PR00081">
    <property type="entry name" value="GDHRDH"/>
</dbReference>
<reference evidence="16" key="1">
    <citation type="submission" date="2020-11" db="EMBL/GenBank/DDBJ databases">
        <authorList>
            <person name="Tran Van P."/>
        </authorList>
    </citation>
    <scope>NUCLEOTIDE SEQUENCE</scope>
</reference>
<dbReference type="Pfam" id="PF00067">
    <property type="entry name" value="p450"/>
    <property type="match status" value="2"/>
</dbReference>
<keyword evidence="11" id="KW-0503">Monooxygenase</keyword>
<dbReference type="InterPro" id="IPR017972">
    <property type="entry name" value="Cyt_P450_CS"/>
</dbReference>
<dbReference type="FunFam" id="1.10.630.10:FF:000042">
    <property type="entry name" value="Cytochrome P450"/>
    <property type="match status" value="1"/>
</dbReference>
<dbReference type="InterPro" id="IPR001128">
    <property type="entry name" value="Cyt_P450"/>
</dbReference>
<evidence type="ECO:0000256" key="13">
    <source>
        <dbReference type="SAM" id="MobiDB-lite"/>
    </source>
</evidence>
<dbReference type="InterPro" id="IPR036396">
    <property type="entry name" value="Cyt_P450_sf"/>
</dbReference>
<protein>
    <recommendedName>
        <fullName evidence="15">CWH43-like N-terminal domain-containing protein</fullName>
    </recommendedName>
</protein>
<dbReference type="InterPro" id="IPR036291">
    <property type="entry name" value="NAD(P)-bd_dom_sf"/>
</dbReference>
<evidence type="ECO:0000256" key="2">
    <source>
        <dbReference type="ARBA" id="ARBA00004174"/>
    </source>
</evidence>
<dbReference type="Pfam" id="PF10277">
    <property type="entry name" value="Frag1"/>
    <property type="match status" value="1"/>
</dbReference>
<feature type="transmembrane region" description="Helical" evidence="14">
    <location>
        <begin position="1862"/>
        <end position="1882"/>
    </location>
</feature>
<dbReference type="InterPro" id="IPR002347">
    <property type="entry name" value="SDR_fam"/>
</dbReference>
<accession>A0A7R9KK88</accession>
<dbReference type="EMBL" id="CAJPIZ010001588">
    <property type="protein sequence ID" value="CAG2103742.1"/>
    <property type="molecule type" value="Genomic_DNA"/>
</dbReference>
<dbReference type="GO" id="GO:0016705">
    <property type="term" value="F:oxidoreductase activity, acting on paired donors, with incorporation or reduction of molecular oxygen"/>
    <property type="evidence" value="ECO:0007669"/>
    <property type="project" value="InterPro"/>
</dbReference>